<organism evidence="1 2">
    <name type="scientific">Urinicoccus massiliensis</name>
    <dbReference type="NCBI Taxonomy" id="1723382"/>
    <lineage>
        <taxon>Bacteria</taxon>
        <taxon>Bacillati</taxon>
        <taxon>Bacillota</taxon>
        <taxon>Tissierellia</taxon>
        <taxon>Tissierellales</taxon>
        <taxon>Peptoniphilaceae</taxon>
        <taxon>Urinicoccus</taxon>
    </lineage>
</organism>
<evidence type="ECO:0000313" key="1">
    <source>
        <dbReference type="EMBL" id="VFB15592.1"/>
    </source>
</evidence>
<dbReference type="EMBL" id="CAACYI010000001">
    <property type="protein sequence ID" value="VFB15592.1"/>
    <property type="molecule type" value="Genomic_DNA"/>
</dbReference>
<gene>
    <name evidence="1" type="ORF">NCTC13150_00091</name>
</gene>
<dbReference type="Proteomes" id="UP000377798">
    <property type="component" value="Unassembled WGS sequence"/>
</dbReference>
<comment type="caution">
    <text evidence="1">The sequence shown here is derived from an EMBL/GenBank/DDBJ whole genome shotgun (WGS) entry which is preliminary data.</text>
</comment>
<proteinExistence type="predicted"/>
<accession>A0A8H2M5L5</accession>
<sequence>MKSNIIIYTNDDGKAKFAKKEVKKHEPNR</sequence>
<keyword evidence="2" id="KW-1185">Reference proteome</keyword>
<dbReference type="AlphaFoldDB" id="A0A8H2M5L5"/>
<name>A0A8H2M5L5_9FIRM</name>
<protein>
    <submittedName>
        <fullName evidence="1">Uncharacterized protein</fullName>
    </submittedName>
</protein>
<evidence type="ECO:0000313" key="2">
    <source>
        <dbReference type="Proteomes" id="UP000377798"/>
    </source>
</evidence>
<reference evidence="1 2" key="1">
    <citation type="submission" date="2019-02" db="EMBL/GenBank/DDBJ databases">
        <authorList>
            <consortium name="Pathogen Informatics"/>
        </authorList>
    </citation>
    <scope>NUCLEOTIDE SEQUENCE [LARGE SCALE GENOMIC DNA]</scope>
    <source>
        <strain evidence="1 2">3012STDY7089603</strain>
    </source>
</reference>